<dbReference type="AlphaFoldDB" id="A0A9E7CUI2"/>
<organism evidence="1 2">
    <name type="scientific">Abyssalbus ytuae</name>
    <dbReference type="NCBI Taxonomy" id="2926907"/>
    <lineage>
        <taxon>Bacteria</taxon>
        <taxon>Pseudomonadati</taxon>
        <taxon>Bacteroidota</taxon>
        <taxon>Flavobacteriia</taxon>
        <taxon>Flavobacteriales</taxon>
        <taxon>Flavobacteriaceae</taxon>
        <taxon>Abyssalbus</taxon>
    </lineage>
</organism>
<protein>
    <recommendedName>
        <fullName evidence="3">Lipoprotein</fullName>
    </recommendedName>
</protein>
<dbReference type="KEGG" id="fbm:MQE35_04095"/>
<dbReference type="PROSITE" id="PS51257">
    <property type="entry name" value="PROKAR_LIPOPROTEIN"/>
    <property type="match status" value="1"/>
</dbReference>
<gene>
    <name evidence="1" type="ORF">MQE35_04095</name>
</gene>
<dbReference type="EMBL" id="CP094358">
    <property type="protein sequence ID" value="UOB18477.1"/>
    <property type="molecule type" value="Genomic_DNA"/>
</dbReference>
<dbReference type="RefSeq" id="WP_255844718.1">
    <property type="nucleotide sequence ID" value="NZ_CP094358.1"/>
</dbReference>
<proteinExistence type="predicted"/>
<evidence type="ECO:0008006" key="3">
    <source>
        <dbReference type="Google" id="ProtNLM"/>
    </source>
</evidence>
<reference evidence="1" key="1">
    <citation type="submission" date="2022-03" db="EMBL/GenBank/DDBJ databases">
        <title>Description of Abyssus ytuae gen. nov., sp. nov., a novel member of the family Flavobacteriaceae isolated from the sediment of Mariana Trench.</title>
        <authorList>
            <person name="Zhang J."/>
            <person name="Xu X."/>
        </authorList>
    </citation>
    <scope>NUCLEOTIDE SEQUENCE</scope>
    <source>
        <strain evidence="1">MT3330</strain>
    </source>
</reference>
<sequence length="168" mass="19813">MKLKSTLCILFILAIISCKQKTTEKETPAMKEPTVVSLDDQLAFNELKKLKLDSTYTNLLDPRNVTEAEFKTVRKSWVEFHKKVSAFIKEENFKWEVPDSTIFIVNKIYFDKNGAIDYYAFRILNDSVPETKREEYEKVLQKFSKEIKINLQRDEQFAQCGNTKYLNY</sequence>
<accession>A0A9E7CUI2</accession>
<keyword evidence="2" id="KW-1185">Reference proteome</keyword>
<evidence type="ECO:0000313" key="1">
    <source>
        <dbReference type="EMBL" id="UOB18477.1"/>
    </source>
</evidence>
<evidence type="ECO:0000313" key="2">
    <source>
        <dbReference type="Proteomes" id="UP000831290"/>
    </source>
</evidence>
<name>A0A9E7CUI2_9FLAO</name>
<dbReference type="Proteomes" id="UP000831290">
    <property type="component" value="Chromosome"/>
</dbReference>